<dbReference type="AlphaFoldDB" id="A0A183BS52"/>
<dbReference type="WBParaSite" id="GPLIN_000343800">
    <property type="protein sequence ID" value="GPLIN_000343800"/>
    <property type="gene ID" value="GPLIN_000343800"/>
</dbReference>
<proteinExistence type="predicted"/>
<dbReference type="InterPro" id="IPR007245">
    <property type="entry name" value="PIG-T"/>
</dbReference>
<evidence type="ECO:0000313" key="3">
    <source>
        <dbReference type="Proteomes" id="UP000050741"/>
    </source>
</evidence>
<dbReference type="GO" id="GO:0042765">
    <property type="term" value="C:GPI-anchor transamidase complex"/>
    <property type="evidence" value="ECO:0007669"/>
    <property type="project" value="InterPro"/>
</dbReference>
<evidence type="ECO:0000256" key="1">
    <source>
        <dbReference type="SAM" id="Phobius"/>
    </source>
</evidence>
<keyword evidence="1" id="KW-0472">Membrane</keyword>
<dbReference type="Pfam" id="PF04113">
    <property type="entry name" value="Gpi16"/>
    <property type="match status" value="2"/>
</dbReference>
<evidence type="ECO:0000256" key="2">
    <source>
        <dbReference type="SAM" id="SignalP"/>
    </source>
</evidence>
<protein>
    <submittedName>
        <fullName evidence="4">Uncharacterized protein</fullName>
    </submittedName>
</protein>
<name>A0A183BS52_GLOPA</name>
<dbReference type="PANTHER" id="PTHR12959:SF11">
    <property type="entry name" value="GPI TRANSAMIDASE COMPONENT PIG-T"/>
    <property type="match status" value="1"/>
</dbReference>
<reference evidence="4" key="3">
    <citation type="submission" date="2016-06" db="UniProtKB">
        <authorList>
            <consortium name="WormBaseParasite"/>
        </authorList>
    </citation>
    <scope>IDENTIFICATION</scope>
</reference>
<dbReference type="PANTHER" id="PTHR12959">
    <property type="entry name" value="GPI TRANSAMIDASE COMPONENT PIG-T-RELATED"/>
    <property type="match status" value="1"/>
</dbReference>
<evidence type="ECO:0000313" key="4">
    <source>
        <dbReference type="WBParaSite" id="GPLIN_000343800"/>
    </source>
</evidence>
<dbReference type="GO" id="GO:0016255">
    <property type="term" value="P:attachment of GPI anchor to protein"/>
    <property type="evidence" value="ECO:0007669"/>
    <property type="project" value="InterPro"/>
</dbReference>
<feature type="signal peptide" evidence="2">
    <location>
        <begin position="1"/>
        <end position="23"/>
    </location>
</feature>
<reference evidence="3" key="1">
    <citation type="submission" date="2013-12" db="EMBL/GenBank/DDBJ databases">
        <authorList>
            <person name="Aslett M."/>
        </authorList>
    </citation>
    <scope>NUCLEOTIDE SEQUENCE [LARGE SCALE GENOMIC DNA]</scope>
    <source>
        <strain evidence="3">Lindley</strain>
    </source>
</reference>
<dbReference type="Proteomes" id="UP000050741">
    <property type="component" value="Unassembled WGS sequence"/>
</dbReference>
<keyword evidence="2" id="KW-0732">Signal</keyword>
<keyword evidence="1" id="KW-0812">Transmembrane</keyword>
<feature type="chain" id="PRO_5008146592" evidence="2">
    <location>
        <begin position="24"/>
        <end position="206"/>
    </location>
</feature>
<keyword evidence="1" id="KW-1133">Transmembrane helix</keyword>
<feature type="transmembrane region" description="Helical" evidence="1">
    <location>
        <begin position="127"/>
        <end position="149"/>
    </location>
</feature>
<accession>A0A183BS52</accession>
<keyword evidence="3" id="KW-1185">Reference proteome</keyword>
<organism evidence="3 4">
    <name type="scientific">Globodera pallida</name>
    <name type="common">Potato cyst nematode worm</name>
    <name type="synonym">Heterodera pallida</name>
    <dbReference type="NCBI Taxonomy" id="36090"/>
    <lineage>
        <taxon>Eukaryota</taxon>
        <taxon>Metazoa</taxon>
        <taxon>Ecdysozoa</taxon>
        <taxon>Nematoda</taxon>
        <taxon>Chromadorea</taxon>
        <taxon>Rhabditida</taxon>
        <taxon>Tylenchina</taxon>
        <taxon>Tylenchomorpha</taxon>
        <taxon>Tylenchoidea</taxon>
        <taxon>Heteroderidae</taxon>
        <taxon>Heteroderinae</taxon>
        <taxon>Globodera</taxon>
    </lineage>
</organism>
<reference evidence="3" key="2">
    <citation type="submission" date="2014-05" db="EMBL/GenBank/DDBJ databases">
        <title>The genome and life-stage specific transcriptomes of Globodera pallida elucidate key aspects of plant parasitism by a cyst nematode.</title>
        <authorList>
            <person name="Cotton J.A."/>
            <person name="Lilley C.J."/>
            <person name="Jones L.M."/>
            <person name="Kikuchi T."/>
            <person name="Reid A.J."/>
            <person name="Thorpe P."/>
            <person name="Tsai I.J."/>
            <person name="Beasley H."/>
            <person name="Blok V."/>
            <person name="Cock P.J.A."/>
            <person name="Van den Akker S.E."/>
            <person name="Holroyd N."/>
            <person name="Hunt M."/>
            <person name="Mantelin S."/>
            <person name="Naghra H."/>
            <person name="Pain A."/>
            <person name="Palomares-Rius J.E."/>
            <person name="Zarowiecki M."/>
            <person name="Berriman M."/>
            <person name="Jones J.T."/>
            <person name="Urwin P.E."/>
        </authorList>
    </citation>
    <scope>NUCLEOTIDE SEQUENCE [LARGE SCALE GENOMIC DNA]</scope>
    <source>
        <strain evidence="3">Lindley</strain>
    </source>
</reference>
<sequence>MSRHLIRLQICIVSCAFLSLSSSEQFSETLLITPLPNGDLFSLFNFTIFTNSGTENSEPDALRHRPVLVPWLLQHLANQFGITDLHLSLAQGFWRSRLWGAQLPEAEIPSGTELIAKFGANLFSMPFNVICLVCTAIAIYYGNAIALCTKIMVPIPKKKPGETGTVAAAQPGFLGSMRSRISTKFCGISQRIGYIFRRRPKDEKQE</sequence>